<dbReference type="InterPro" id="IPR017853">
    <property type="entry name" value="GH"/>
</dbReference>
<dbReference type="FunFam" id="3.20.20.80:FF:000096">
    <property type="entry name" value="Xylan alpha-1,2-glucuronidase"/>
    <property type="match status" value="1"/>
</dbReference>
<dbReference type="GO" id="GO:2000886">
    <property type="term" value="P:glucuronoxylan catabolic process"/>
    <property type="evidence" value="ECO:0007669"/>
    <property type="project" value="UniProtKB-ARBA"/>
</dbReference>
<dbReference type="Gene3D" id="3.20.20.80">
    <property type="entry name" value="Glycosidases"/>
    <property type="match status" value="1"/>
</dbReference>
<dbReference type="InterPro" id="IPR011099">
    <property type="entry name" value="Glyco_hydro_67_C"/>
</dbReference>
<dbReference type="Pfam" id="PF07477">
    <property type="entry name" value="Glyco_hydro_67C"/>
    <property type="match status" value="1"/>
</dbReference>
<dbReference type="PANTHER" id="PTHR39207:SF1">
    <property type="entry name" value="ALPHA-GLUCURONIDASE A"/>
    <property type="match status" value="1"/>
</dbReference>
<evidence type="ECO:0000313" key="15">
    <source>
        <dbReference type="Proteomes" id="UP000009011"/>
    </source>
</evidence>
<evidence type="ECO:0000256" key="9">
    <source>
        <dbReference type="PIRSR" id="PIRSR029900-1"/>
    </source>
</evidence>
<dbReference type="Pfam" id="PF03648">
    <property type="entry name" value="Glyco_hydro_67N"/>
    <property type="match status" value="1"/>
</dbReference>
<dbReference type="STRING" id="1191523.MROS_2496"/>
<dbReference type="OrthoDB" id="339499at2"/>
<feature type="domain" description="Alpha glucuronidase N-terminal" evidence="11">
    <location>
        <begin position="25"/>
        <end position="145"/>
    </location>
</feature>
<gene>
    <name evidence="14" type="ordered locus">MROS_2496</name>
</gene>
<reference evidence="14 15" key="1">
    <citation type="journal article" date="2013" name="PLoS ONE">
        <title>Genomic analysis of Melioribacter roseus, facultatively anaerobic organotrophic bacterium representing a novel deep lineage within Bacteriodetes/Chlorobi group.</title>
        <authorList>
            <person name="Kadnikov V.V."/>
            <person name="Mardanov A.V."/>
            <person name="Podosokorskaya O.A."/>
            <person name="Gavrilov S.N."/>
            <person name="Kublanov I.V."/>
            <person name="Beletsky A.V."/>
            <person name="Bonch-Osmolovskaya E.A."/>
            <person name="Ravin N.V."/>
        </authorList>
    </citation>
    <scope>NUCLEOTIDE SEQUENCE [LARGE SCALE GENOMIC DNA]</scope>
    <source>
        <strain evidence="15">JCM 17771 / P3M-2</strain>
    </source>
</reference>
<feature type="active site" description="Proton donor" evidence="9">
    <location>
        <position position="306"/>
    </location>
</feature>
<evidence type="ECO:0000256" key="6">
    <source>
        <dbReference type="ARBA" id="ARBA00023326"/>
    </source>
</evidence>
<dbReference type="SUPFAM" id="SSF55545">
    <property type="entry name" value="beta-N-acetylhexosaminidase-like domain"/>
    <property type="match status" value="1"/>
</dbReference>
<feature type="active site" description="Proton acceptor" evidence="9">
    <location>
        <position position="408"/>
    </location>
</feature>
<keyword evidence="2 8" id="KW-0858">Xylan degradation</keyword>
<dbReference type="InterPro" id="IPR037054">
    <property type="entry name" value="A-glucoronidase_C_sf"/>
</dbReference>
<dbReference type="HOGENOM" id="CLU_007125_1_0_10"/>
<comment type="similarity">
    <text evidence="1 8 10">Belongs to the glycosyl hydrolase 67 family.</text>
</comment>
<dbReference type="EC" id="3.2.1.131" evidence="10"/>
<comment type="catalytic activity">
    <reaction evidence="7 10">
        <text>Hydrolysis of (1-&gt;2)-alpha-D-(4-O-methyl)glucuronosyl links in the main chain of hardwood xylans.</text>
        <dbReference type="EC" id="3.2.1.131"/>
    </reaction>
</comment>
<evidence type="ECO:0000256" key="4">
    <source>
        <dbReference type="ARBA" id="ARBA00023277"/>
    </source>
</evidence>
<dbReference type="EMBL" id="CP003557">
    <property type="protein sequence ID" value="AFN75726.1"/>
    <property type="molecule type" value="Genomic_DNA"/>
</dbReference>
<dbReference type="Proteomes" id="UP000009011">
    <property type="component" value="Chromosome"/>
</dbReference>
<sequence length="720" mass="82537">MKYLFSILVFMAAINITNAEDGYKLWLRYDKIDNPVLIEKYRQLIKGYSFKGNSPSIKVAEKELNLALNKLLDCEIQTLDNLRSNVILAGAHKNITLNLPEEISNKLKTIGDEGYIIKTFETEGKRITLITANADIGVLYGTFHFIRLLQMQSDIDNLNIVESPLIKLRLLNHWDNLDRTVERGYAGFSIWNWHLLPDYIDPRYKDYARANASIGVNGTVLTNVNANSLVLTKQYLKKAAALADVFRPYGIKVYLTARFSAPIEIGKLSTADPLNPEVRKWWKEKAKEIYELIPDFGGFLVKANSEGQPGPQNYGRSHSDGANMLAEAVEHYGGVVMWRAFVYDNNVPEDRAKQAYNEFKPLDGKFKDNVLIQVKNGPIDFQPREPFHPLFGAMPETPLMMEFQITQEYLGQGTHLVYLAPLFKECIESDTYAKGAGSTVAKVIDGSLDNHALTGIAGVSNIGNDRNWTGHLFGQSNWYAFGRLAWNHNLTSEQIAEEWIRLTFGNKNEIVEIIKNIMMPSRENTVNYMTPLGLHHIMGWDHHYGPAPWIKDKPRAEWTSVYYHRADSNGIGFDRTVNGSNAVSQYHSPVSEIFNSLEKCPEKYLLWFHHVPWDYKMKSGKTLWEELCNHYYAGVDSVRSMSKKWKQLEGKIDSELFDHVSMLMKIQEDEAVWWRNACVLYFQTFSKLPIPEGFEKPDKTLEYYQSLEFPYAPGIRPKWH</sequence>
<feature type="active site" description="Proton acceptor" evidence="9">
    <location>
        <position position="380"/>
    </location>
</feature>
<evidence type="ECO:0000256" key="10">
    <source>
        <dbReference type="RuleBase" id="RU361198"/>
    </source>
</evidence>
<dbReference type="PIRSF" id="PIRSF029900">
    <property type="entry name" value="Alpha-glucuronds"/>
    <property type="match status" value="1"/>
</dbReference>
<dbReference type="SUPFAM" id="SSF51445">
    <property type="entry name" value="(Trans)glycosidases"/>
    <property type="match status" value="1"/>
</dbReference>
<dbReference type="InterPro" id="IPR011100">
    <property type="entry name" value="Glyco_hydro_67_cat"/>
</dbReference>
<name>I7A762_MELRP</name>
<dbReference type="PATRIC" id="fig|1191523.3.peg.2627"/>
<evidence type="ECO:0000259" key="13">
    <source>
        <dbReference type="Pfam" id="PF07488"/>
    </source>
</evidence>
<feature type="domain" description="Glycosyl hydrolase family 67 catalytic" evidence="13">
    <location>
        <begin position="149"/>
        <end position="468"/>
    </location>
</feature>
<comment type="subunit">
    <text evidence="10">Homodimer.</text>
</comment>
<dbReference type="eggNOG" id="COG3661">
    <property type="taxonomic scope" value="Bacteria"/>
</dbReference>
<keyword evidence="6 10" id="KW-0624">Polysaccharide degradation</keyword>
<protein>
    <recommendedName>
        <fullName evidence="10">Xylan alpha-1,2-glucuronidase</fullName>
        <ecNumber evidence="10">3.2.1.131</ecNumber>
    </recommendedName>
</protein>
<dbReference type="PANTHER" id="PTHR39207">
    <property type="entry name" value="ALPHA-GLUCURONIDASE A"/>
    <property type="match status" value="1"/>
</dbReference>
<dbReference type="Pfam" id="PF07488">
    <property type="entry name" value="Glyco_hydro_67M"/>
    <property type="match status" value="1"/>
</dbReference>
<dbReference type="KEGG" id="mro:MROS_2496"/>
<dbReference type="InterPro" id="IPR011395">
    <property type="entry name" value="Glyco_hydro_67_aGlcAse"/>
</dbReference>
<evidence type="ECO:0000256" key="1">
    <source>
        <dbReference type="ARBA" id="ARBA00008833"/>
    </source>
</evidence>
<keyword evidence="3 8" id="KW-0378">Hydrolase</keyword>
<evidence type="ECO:0000256" key="8">
    <source>
        <dbReference type="PIRNR" id="PIRNR029900"/>
    </source>
</evidence>
<dbReference type="GO" id="GO:0046559">
    <property type="term" value="F:alpha-glucuronidase activity"/>
    <property type="evidence" value="ECO:0007669"/>
    <property type="project" value="InterPro"/>
</dbReference>
<evidence type="ECO:0000256" key="3">
    <source>
        <dbReference type="ARBA" id="ARBA00022801"/>
    </source>
</evidence>
<dbReference type="InterPro" id="IPR005154">
    <property type="entry name" value="Glyco_hydro_67_aGlcAse_N"/>
</dbReference>
<dbReference type="Gene3D" id="3.30.379.10">
    <property type="entry name" value="Chitobiase/beta-hexosaminidase domain 2-like"/>
    <property type="match status" value="1"/>
</dbReference>
<evidence type="ECO:0000259" key="11">
    <source>
        <dbReference type="Pfam" id="PF03648"/>
    </source>
</evidence>
<keyword evidence="4 10" id="KW-0119">Carbohydrate metabolism</keyword>
<evidence type="ECO:0000313" key="14">
    <source>
        <dbReference type="EMBL" id="AFN75726.1"/>
    </source>
</evidence>
<keyword evidence="5 8" id="KW-0326">Glycosidase</keyword>
<evidence type="ECO:0000259" key="12">
    <source>
        <dbReference type="Pfam" id="PF07477"/>
    </source>
</evidence>
<evidence type="ECO:0000256" key="2">
    <source>
        <dbReference type="ARBA" id="ARBA00022651"/>
    </source>
</evidence>
<dbReference type="AlphaFoldDB" id="I7A762"/>
<dbReference type="InterPro" id="IPR029018">
    <property type="entry name" value="Hex-like_dom2"/>
</dbReference>
<accession>I7A762</accession>
<dbReference type="RefSeq" id="WP_014857156.1">
    <property type="nucleotide sequence ID" value="NC_018178.1"/>
</dbReference>
<evidence type="ECO:0000256" key="5">
    <source>
        <dbReference type="ARBA" id="ARBA00023295"/>
    </source>
</evidence>
<evidence type="ECO:0000256" key="7">
    <source>
        <dbReference type="ARBA" id="ARBA00052795"/>
    </source>
</evidence>
<organism evidence="14 15">
    <name type="scientific">Melioribacter roseus (strain DSM 23840 / JCM 17771 / VKM B-2668 / P3M-2)</name>
    <dbReference type="NCBI Taxonomy" id="1191523"/>
    <lineage>
        <taxon>Bacteria</taxon>
        <taxon>Pseudomonadati</taxon>
        <taxon>Ignavibacteriota</taxon>
        <taxon>Ignavibacteria</taxon>
        <taxon>Ignavibacteriales</taxon>
        <taxon>Melioribacteraceae</taxon>
        <taxon>Melioribacter</taxon>
    </lineage>
</organism>
<dbReference type="Gene3D" id="3.90.1330.10">
    <property type="entry name" value="Alpha-glucuronidase, C-terminal domain"/>
    <property type="match status" value="1"/>
</dbReference>
<dbReference type="GO" id="GO:0033939">
    <property type="term" value="F:xylan alpha-1,2-glucuronosidase activity"/>
    <property type="evidence" value="ECO:0007669"/>
    <property type="project" value="UniProtKB-EC"/>
</dbReference>
<keyword evidence="15" id="KW-1185">Reference proteome</keyword>
<proteinExistence type="inferred from homology"/>
<feature type="domain" description="Glycosyl hydrolase family 67 C-terminal" evidence="12">
    <location>
        <begin position="469"/>
        <end position="694"/>
    </location>
</feature>
<dbReference type="GO" id="GO:0005576">
    <property type="term" value="C:extracellular region"/>
    <property type="evidence" value="ECO:0007669"/>
    <property type="project" value="InterPro"/>
</dbReference>